<evidence type="ECO:0000313" key="1">
    <source>
        <dbReference type="EMBL" id="WXB04548.1"/>
    </source>
</evidence>
<protein>
    <submittedName>
        <fullName evidence="1">Uncharacterized protein</fullName>
    </submittedName>
</protein>
<sequence length="58" mass="6103">MHLYDVLAVVLLVLGAIAFVLGGTALARAEDLTALYWMVAGLTTMRASVQIARSGVRG</sequence>
<organism evidence="1 2">
    <name type="scientific">Pendulispora rubella</name>
    <dbReference type="NCBI Taxonomy" id="2741070"/>
    <lineage>
        <taxon>Bacteria</taxon>
        <taxon>Pseudomonadati</taxon>
        <taxon>Myxococcota</taxon>
        <taxon>Myxococcia</taxon>
        <taxon>Myxococcales</taxon>
        <taxon>Sorangiineae</taxon>
        <taxon>Pendulisporaceae</taxon>
        <taxon>Pendulispora</taxon>
    </lineage>
</organism>
<name>A0ABZ2L123_9BACT</name>
<proteinExistence type="predicted"/>
<dbReference type="Proteomes" id="UP001374803">
    <property type="component" value="Chromosome"/>
</dbReference>
<reference evidence="1" key="1">
    <citation type="submission" date="2021-12" db="EMBL/GenBank/DDBJ databases">
        <title>Discovery of the Pendulisporaceae a myxobacterial family with distinct sporulation behavior and unique specialized metabolism.</title>
        <authorList>
            <person name="Garcia R."/>
            <person name="Popoff A."/>
            <person name="Bader C.D."/>
            <person name="Loehr J."/>
            <person name="Walesch S."/>
            <person name="Walt C."/>
            <person name="Boldt J."/>
            <person name="Bunk B."/>
            <person name="Haeckl F.J.F.P.J."/>
            <person name="Gunesch A.P."/>
            <person name="Birkelbach J."/>
            <person name="Nuebel U."/>
            <person name="Pietschmann T."/>
            <person name="Bach T."/>
            <person name="Mueller R."/>
        </authorList>
    </citation>
    <scope>NUCLEOTIDE SEQUENCE</scope>
    <source>
        <strain evidence="1">MSr11367</strain>
    </source>
</reference>
<evidence type="ECO:0000313" key="2">
    <source>
        <dbReference type="Proteomes" id="UP001374803"/>
    </source>
</evidence>
<dbReference type="RefSeq" id="WP_394834191.1">
    <property type="nucleotide sequence ID" value="NZ_CP089929.1"/>
</dbReference>
<keyword evidence="2" id="KW-1185">Reference proteome</keyword>
<dbReference type="EMBL" id="CP089983">
    <property type="protein sequence ID" value="WXB04548.1"/>
    <property type="molecule type" value="Genomic_DNA"/>
</dbReference>
<gene>
    <name evidence="1" type="ORF">LVJ94_47575</name>
</gene>
<accession>A0ABZ2L123</accession>